<evidence type="ECO:0000259" key="15">
    <source>
        <dbReference type="Pfam" id="PF02463"/>
    </source>
</evidence>
<dbReference type="EMBL" id="QOIM01000037">
    <property type="protein sequence ID" value="RCG17110.1"/>
    <property type="molecule type" value="Genomic_DNA"/>
</dbReference>
<evidence type="ECO:0000313" key="16">
    <source>
        <dbReference type="EMBL" id="RCG17110.1"/>
    </source>
</evidence>
<comment type="caution">
    <text evidence="16">The sequence shown here is derived from an EMBL/GenBank/DDBJ whole genome shotgun (WGS) entry which is preliminary data.</text>
</comment>
<dbReference type="PROSITE" id="PS00618">
    <property type="entry name" value="RECF_2"/>
    <property type="match status" value="1"/>
</dbReference>
<dbReference type="SUPFAM" id="SSF52540">
    <property type="entry name" value="P-loop containing nucleoside triphosphate hydrolases"/>
    <property type="match status" value="1"/>
</dbReference>
<dbReference type="OrthoDB" id="9803889at2"/>
<proteinExistence type="inferred from homology"/>
<evidence type="ECO:0000313" key="17">
    <source>
        <dbReference type="Proteomes" id="UP000253507"/>
    </source>
</evidence>
<keyword evidence="10 13" id="KW-0234">DNA repair</keyword>
<evidence type="ECO:0000256" key="10">
    <source>
        <dbReference type="ARBA" id="ARBA00023204"/>
    </source>
</evidence>
<dbReference type="Gene3D" id="1.20.1050.90">
    <property type="entry name" value="RecF/RecN/SMC, N-terminal domain"/>
    <property type="match status" value="1"/>
</dbReference>
<keyword evidence="7 13" id="KW-0227">DNA damage</keyword>
<dbReference type="NCBIfam" id="TIGR00611">
    <property type="entry name" value="recf"/>
    <property type="match status" value="1"/>
</dbReference>
<dbReference type="GO" id="GO:0000731">
    <property type="term" value="P:DNA synthesis involved in DNA repair"/>
    <property type="evidence" value="ECO:0007669"/>
    <property type="project" value="TreeGrafter"/>
</dbReference>
<dbReference type="GO" id="GO:0005524">
    <property type="term" value="F:ATP binding"/>
    <property type="evidence" value="ECO:0007669"/>
    <property type="project" value="UniProtKB-UniRule"/>
</dbReference>
<dbReference type="InterPro" id="IPR018078">
    <property type="entry name" value="DNA-binding_RecF_CS"/>
</dbReference>
<dbReference type="PROSITE" id="PS00617">
    <property type="entry name" value="RECF_1"/>
    <property type="match status" value="1"/>
</dbReference>
<name>A0A367EIS1_9ACTN</name>
<evidence type="ECO:0000256" key="3">
    <source>
        <dbReference type="ARBA" id="ARBA00020170"/>
    </source>
</evidence>
<evidence type="ECO:0000256" key="8">
    <source>
        <dbReference type="ARBA" id="ARBA00022840"/>
    </source>
</evidence>
<dbReference type="InterPro" id="IPR001238">
    <property type="entry name" value="DNA-binding_RecF"/>
</dbReference>
<evidence type="ECO:0000256" key="12">
    <source>
        <dbReference type="ARBA" id="ARBA00025401"/>
    </source>
</evidence>
<dbReference type="AlphaFoldDB" id="A0A367EIS1"/>
<keyword evidence="9 13" id="KW-0238">DNA-binding</keyword>
<feature type="domain" description="RecF/RecN/SMC N-terminal" evidence="15">
    <location>
        <begin position="3"/>
        <end position="364"/>
    </location>
</feature>
<evidence type="ECO:0000256" key="9">
    <source>
        <dbReference type="ARBA" id="ARBA00023125"/>
    </source>
</evidence>
<dbReference type="FunFam" id="1.20.1050.90:FF:000004">
    <property type="entry name" value="DNA replication and repair protein RecF"/>
    <property type="match status" value="1"/>
</dbReference>
<dbReference type="GO" id="GO:0005737">
    <property type="term" value="C:cytoplasm"/>
    <property type="evidence" value="ECO:0007669"/>
    <property type="project" value="UniProtKB-SubCell"/>
</dbReference>
<reference evidence="16 17" key="1">
    <citation type="submission" date="2018-06" db="EMBL/GenBank/DDBJ databases">
        <title>Streptomyces reniochalinae sp. nov. and Streptomyces diacarnus sp. nov. from marine sponges.</title>
        <authorList>
            <person name="Li L."/>
        </authorList>
    </citation>
    <scope>NUCLEOTIDE SEQUENCE [LARGE SCALE GENOMIC DNA]</scope>
    <source>
        <strain evidence="16 17">LHW50302</strain>
    </source>
</reference>
<evidence type="ECO:0000256" key="4">
    <source>
        <dbReference type="ARBA" id="ARBA00022490"/>
    </source>
</evidence>
<keyword evidence="4 13" id="KW-0963">Cytoplasm</keyword>
<dbReference type="GO" id="GO:0006260">
    <property type="term" value="P:DNA replication"/>
    <property type="evidence" value="ECO:0007669"/>
    <property type="project" value="UniProtKB-UniRule"/>
</dbReference>
<dbReference type="FunFam" id="3.40.50.300:FF:000730">
    <property type="entry name" value="DNA replication and repair protein RecF"/>
    <property type="match status" value="1"/>
</dbReference>
<feature type="binding site" evidence="13">
    <location>
        <begin position="30"/>
        <end position="37"/>
    </location>
    <ligand>
        <name>ATP</name>
        <dbReference type="ChEBI" id="CHEBI:30616"/>
    </ligand>
</feature>
<keyword evidence="8 13" id="KW-0067">ATP-binding</keyword>
<dbReference type="GO" id="GO:0006302">
    <property type="term" value="P:double-strand break repair"/>
    <property type="evidence" value="ECO:0007669"/>
    <property type="project" value="TreeGrafter"/>
</dbReference>
<evidence type="ECO:0000256" key="7">
    <source>
        <dbReference type="ARBA" id="ARBA00022763"/>
    </source>
</evidence>
<dbReference type="PANTHER" id="PTHR32182">
    <property type="entry name" value="DNA REPLICATION AND REPAIR PROTEIN RECF"/>
    <property type="match status" value="1"/>
</dbReference>
<dbReference type="PANTHER" id="PTHR32182:SF0">
    <property type="entry name" value="DNA REPLICATION AND REPAIR PROTEIN RECF"/>
    <property type="match status" value="1"/>
</dbReference>
<dbReference type="InterPro" id="IPR003395">
    <property type="entry name" value="RecF/RecN/SMC_N"/>
</dbReference>
<evidence type="ECO:0000256" key="5">
    <source>
        <dbReference type="ARBA" id="ARBA00022705"/>
    </source>
</evidence>
<comment type="similarity">
    <text evidence="2 13 14">Belongs to the RecF family.</text>
</comment>
<sequence>MHVRHLSLADFRSYARAEVSLGPGVTAFLGPNGQGKTNLVEAVGYLATLGSHRVSSDAPLVRQGAERAVVRAQVRQGEREQLVELELNPGRANRARINRSSQVRPRDLLGILRTVLFAPEDLSLVKGDPGERRRFVDELVVARAPRMAGVRSDYERVLKQRNSLLKSAAMARRHGGRGVDLSTLDVWDQHLARAGAQLLAQRLDLLAVLGPLADKAYEALAPGGGPVAFAYRGPVAEGASEEEGLSVGGGAASGGRAEELYGALLGALEGARKQEIERGVTLVGPHRDEVLLRLGELPAKGYASHGESWSYALALRLAAYELLKSEGHEPVLVLDDVFAELDARRRERLAELVAPAEQVLVTAAVPEDVPEVLRGARFAVADGEVNAL</sequence>
<dbReference type="Pfam" id="PF02463">
    <property type="entry name" value="SMC_N"/>
    <property type="match status" value="1"/>
</dbReference>
<keyword evidence="6 13" id="KW-0547">Nucleotide-binding</keyword>
<comment type="function">
    <text evidence="12 13 14">The RecF protein is involved in DNA metabolism; it is required for DNA replication and normal SOS inducibility. RecF binds preferentially to single-stranded, linear DNA. It also seems to bind ATP.</text>
</comment>
<evidence type="ECO:0000256" key="11">
    <source>
        <dbReference type="ARBA" id="ARBA00023236"/>
    </source>
</evidence>
<dbReference type="Gene3D" id="3.40.50.300">
    <property type="entry name" value="P-loop containing nucleotide triphosphate hydrolases"/>
    <property type="match status" value="1"/>
</dbReference>
<evidence type="ECO:0000256" key="14">
    <source>
        <dbReference type="RuleBase" id="RU000578"/>
    </source>
</evidence>
<dbReference type="InterPro" id="IPR042174">
    <property type="entry name" value="RecF_2"/>
</dbReference>
<protein>
    <recommendedName>
        <fullName evidence="3 13">DNA replication and repair protein RecF</fullName>
    </recommendedName>
</protein>
<evidence type="ECO:0000256" key="1">
    <source>
        <dbReference type="ARBA" id="ARBA00004496"/>
    </source>
</evidence>
<keyword evidence="5 13" id="KW-0235">DNA replication</keyword>
<dbReference type="HAMAP" id="MF_00365">
    <property type="entry name" value="RecF"/>
    <property type="match status" value="1"/>
</dbReference>
<accession>A0A367EIS1</accession>
<keyword evidence="11 13" id="KW-0742">SOS response</keyword>
<evidence type="ECO:0000256" key="6">
    <source>
        <dbReference type="ARBA" id="ARBA00022741"/>
    </source>
</evidence>
<organism evidence="16 17">
    <name type="scientific">Streptomyces reniochalinae</name>
    <dbReference type="NCBI Taxonomy" id="2250578"/>
    <lineage>
        <taxon>Bacteria</taxon>
        <taxon>Bacillati</taxon>
        <taxon>Actinomycetota</taxon>
        <taxon>Actinomycetes</taxon>
        <taxon>Kitasatosporales</taxon>
        <taxon>Streptomycetaceae</taxon>
        <taxon>Streptomyces</taxon>
    </lineage>
</organism>
<dbReference type="GO" id="GO:0003697">
    <property type="term" value="F:single-stranded DNA binding"/>
    <property type="evidence" value="ECO:0007669"/>
    <property type="project" value="UniProtKB-UniRule"/>
</dbReference>
<dbReference type="GO" id="GO:0009432">
    <property type="term" value="P:SOS response"/>
    <property type="evidence" value="ECO:0007669"/>
    <property type="project" value="UniProtKB-UniRule"/>
</dbReference>
<dbReference type="RefSeq" id="WP_114016802.1">
    <property type="nucleotide sequence ID" value="NZ_QOIM01000037.1"/>
</dbReference>
<dbReference type="Proteomes" id="UP000253507">
    <property type="component" value="Unassembled WGS sequence"/>
</dbReference>
<evidence type="ECO:0000256" key="13">
    <source>
        <dbReference type="HAMAP-Rule" id="MF_00365"/>
    </source>
</evidence>
<dbReference type="CDD" id="cd03242">
    <property type="entry name" value="ABC_RecF"/>
    <property type="match status" value="1"/>
</dbReference>
<keyword evidence="17" id="KW-1185">Reference proteome</keyword>
<comment type="subcellular location">
    <subcellularLocation>
        <location evidence="1 13 14">Cytoplasm</location>
    </subcellularLocation>
</comment>
<evidence type="ECO:0000256" key="2">
    <source>
        <dbReference type="ARBA" id="ARBA00008016"/>
    </source>
</evidence>
<dbReference type="InterPro" id="IPR027417">
    <property type="entry name" value="P-loop_NTPase"/>
</dbReference>
<gene>
    <name evidence="13" type="primary">recF</name>
    <name evidence="16" type="ORF">DQ392_18860</name>
</gene>